<gene>
    <name evidence="13" type="ORF">LCGC14_2440180</name>
</gene>
<keyword evidence="5" id="KW-0808">Transferase</keyword>
<evidence type="ECO:0000259" key="12">
    <source>
        <dbReference type="PROSITE" id="PS51163"/>
    </source>
</evidence>
<keyword evidence="7" id="KW-0548">Nucleotidyltransferase</keyword>
<dbReference type="InterPro" id="IPR050156">
    <property type="entry name" value="TC-AMP_synthase_SUA5"/>
</dbReference>
<dbReference type="PANTHER" id="PTHR17490">
    <property type="entry name" value="SUA5"/>
    <property type="match status" value="1"/>
</dbReference>
<organism evidence="13">
    <name type="scientific">marine sediment metagenome</name>
    <dbReference type="NCBI Taxonomy" id="412755"/>
    <lineage>
        <taxon>unclassified sequences</taxon>
        <taxon>metagenomes</taxon>
        <taxon>ecological metagenomes</taxon>
    </lineage>
</organism>
<reference evidence="13" key="1">
    <citation type="journal article" date="2015" name="Nature">
        <title>Complex archaea that bridge the gap between prokaryotes and eukaryotes.</title>
        <authorList>
            <person name="Spang A."/>
            <person name="Saw J.H."/>
            <person name="Jorgensen S.L."/>
            <person name="Zaremba-Niedzwiedzka K."/>
            <person name="Martijn J."/>
            <person name="Lind A.E."/>
            <person name="van Eijk R."/>
            <person name="Schleper C."/>
            <person name="Guy L."/>
            <person name="Ettema T.J."/>
        </authorList>
    </citation>
    <scope>NUCLEOTIDE SEQUENCE</scope>
</reference>
<dbReference type="GO" id="GO:0000049">
    <property type="term" value="F:tRNA binding"/>
    <property type="evidence" value="ECO:0007669"/>
    <property type="project" value="TreeGrafter"/>
</dbReference>
<feature type="non-terminal residue" evidence="13">
    <location>
        <position position="109"/>
    </location>
</feature>
<dbReference type="EMBL" id="LAZR01037531">
    <property type="protein sequence ID" value="KKL21965.1"/>
    <property type="molecule type" value="Genomic_DNA"/>
</dbReference>
<evidence type="ECO:0000256" key="6">
    <source>
        <dbReference type="ARBA" id="ARBA00022694"/>
    </source>
</evidence>
<evidence type="ECO:0000256" key="10">
    <source>
        <dbReference type="ARBA" id="ARBA00029774"/>
    </source>
</evidence>
<keyword evidence="8" id="KW-0547">Nucleotide-binding</keyword>
<dbReference type="GO" id="GO:0005737">
    <property type="term" value="C:cytoplasm"/>
    <property type="evidence" value="ECO:0007669"/>
    <property type="project" value="UniProtKB-SubCell"/>
</dbReference>
<keyword evidence="4" id="KW-0963">Cytoplasm</keyword>
<sequence length="109" mass="11469">MLRDGGLVCYPTDTVYGIGAAASDDAAVRRLYAVKGRPLDKPLPLLLADVSDAARVAEVTPLAKTLAGRFWPGALTIVMRKAGSYRSLALAGGDSVALRVPDHGFVRSM</sequence>
<dbReference type="PROSITE" id="PS51163">
    <property type="entry name" value="YRDC"/>
    <property type="match status" value="1"/>
</dbReference>
<feature type="domain" description="YrdC-like" evidence="12">
    <location>
        <begin position="1"/>
        <end position="109"/>
    </location>
</feature>
<evidence type="ECO:0000256" key="4">
    <source>
        <dbReference type="ARBA" id="ARBA00022490"/>
    </source>
</evidence>
<comment type="caution">
    <text evidence="13">The sequence shown here is derived from an EMBL/GenBank/DDBJ whole genome shotgun (WGS) entry which is preliminary data.</text>
</comment>
<evidence type="ECO:0000313" key="13">
    <source>
        <dbReference type="EMBL" id="KKL21965.1"/>
    </source>
</evidence>
<protein>
    <recommendedName>
        <fullName evidence="10">L-threonylcarbamoyladenylate synthase</fullName>
        <ecNumber evidence="3">2.7.7.87</ecNumber>
    </recommendedName>
    <alternativeName>
        <fullName evidence="10">L-threonylcarbamoyladenylate synthase</fullName>
    </alternativeName>
</protein>
<comment type="subcellular location">
    <subcellularLocation>
        <location evidence="1">Cytoplasm</location>
    </subcellularLocation>
</comment>
<dbReference type="EC" id="2.7.7.87" evidence="3"/>
<evidence type="ECO:0000256" key="5">
    <source>
        <dbReference type="ARBA" id="ARBA00022679"/>
    </source>
</evidence>
<evidence type="ECO:0000256" key="9">
    <source>
        <dbReference type="ARBA" id="ARBA00022840"/>
    </source>
</evidence>
<dbReference type="GO" id="GO:0008033">
    <property type="term" value="P:tRNA processing"/>
    <property type="evidence" value="ECO:0007669"/>
    <property type="project" value="UniProtKB-KW"/>
</dbReference>
<dbReference type="GO" id="GO:0003725">
    <property type="term" value="F:double-stranded RNA binding"/>
    <property type="evidence" value="ECO:0007669"/>
    <property type="project" value="InterPro"/>
</dbReference>
<dbReference type="PANTHER" id="PTHR17490:SF16">
    <property type="entry name" value="THREONYLCARBAMOYL-AMP SYNTHASE"/>
    <property type="match status" value="1"/>
</dbReference>
<name>A0A0F9BJC8_9ZZZZ</name>
<dbReference type="AlphaFoldDB" id="A0A0F9BJC8"/>
<dbReference type="SUPFAM" id="SSF55821">
    <property type="entry name" value="YrdC/RibB"/>
    <property type="match status" value="1"/>
</dbReference>
<evidence type="ECO:0000256" key="11">
    <source>
        <dbReference type="ARBA" id="ARBA00048366"/>
    </source>
</evidence>
<evidence type="ECO:0000256" key="1">
    <source>
        <dbReference type="ARBA" id="ARBA00004496"/>
    </source>
</evidence>
<evidence type="ECO:0000256" key="2">
    <source>
        <dbReference type="ARBA" id="ARBA00007663"/>
    </source>
</evidence>
<dbReference type="Gene3D" id="3.90.870.10">
    <property type="entry name" value="DHBP synthase"/>
    <property type="match status" value="1"/>
</dbReference>
<keyword evidence="9" id="KW-0067">ATP-binding</keyword>
<evidence type="ECO:0000256" key="8">
    <source>
        <dbReference type="ARBA" id="ARBA00022741"/>
    </source>
</evidence>
<dbReference type="GO" id="GO:0006450">
    <property type="term" value="P:regulation of translational fidelity"/>
    <property type="evidence" value="ECO:0007669"/>
    <property type="project" value="TreeGrafter"/>
</dbReference>
<accession>A0A0F9BJC8</accession>
<evidence type="ECO:0000256" key="7">
    <source>
        <dbReference type="ARBA" id="ARBA00022695"/>
    </source>
</evidence>
<dbReference type="InterPro" id="IPR006070">
    <property type="entry name" value="Sua5-like_dom"/>
</dbReference>
<keyword evidence="6" id="KW-0819">tRNA processing</keyword>
<dbReference type="InterPro" id="IPR017945">
    <property type="entry name" value="DHBP_synth_RibB-like_a/b_dom"/>
</dbReference>
<dbReference type="Pfam" id="PF01300">
    <property type="entry name" value="Sua5_yciO_yrdC"/>
    <property type="match status" value="1"/>
</dbReference>
<dbReference type="GO" id="GO:0061710">
    <property type="term" value="F:L-threonylcarbamoyladenylate synthase"/>
    <property type="evidence" value="ECO:0007669"/>
    <property type="project" value="UniProtKB-EC"/>
</dbReference>
<evidence type="ECO:0000256" key="3">
    <source>
        <dbReference type="ARBA" id="ARBA00012584"/>
    </source>
</evidence>
<dbReference type="GO" id="GO:0005524">
    <property type="term" value="F:ATP binding"/>
    <property type="evidence" value="ECO:0007669"/>
    <property type="project" value="UniProtKB-KW"/>
</dbReference>
<comment type="catalytic activity">
    <reaction evidence="11">
        <text>L-threonine + hydrogencarbonate + ATP = L-threonylcarbamoyladenylate + diphosphate + H2O</text>
        <dbReference type="Rhea" id="RHEA:36407"/>
        <dbReference type="ChEBI" id="CHEBI:15377"/>
        <dbReference type="ChEBI" id="CHEBI:17544"/>
        <dbReference type="ChEBI" id="CHEBI:30616"/>
        <dbReference type="ChEBI" id="CHEBI:33019"/>
        <dbReference type="ChEBI" id="CHEBI:57926"/>
        <dbReference type="ChEBI" id="CHEBI:73682"/>
        <dbReference type="EC" id="2.7.7.87"/>
    </reaction>
</comment>
<comment type="similarity">
    <text evidence="2">Belongs to the SUA5 family.</text>
</comment>
<proteinExistence type="inferred from homology"/>